<organism evidence="6 7">
    <name type="scientific">Cereibacter sphaeroides</name>
    <name type="common">Rhodobacter sphaeroides</name>
    <dbReference type="NCBI Taxonomy" id="1063"/>
    <lineage>
        <taxon>Bacteria</taxon>
        <taxon>Pseudomonadati</taxon>
        <taxon>Pseudomonadota</taxon>
        <taxon>Alphaproteobacteria</taxon>
        <taxon>Rhodobacterales</taxon>
        <taxon>Paracoccaceae</taxon>
        <taxon>Cereibacter</taxon>
    </lineage>
</organism>
<dbReference type="EMBL" id="QFQS01000005">
    <property type="protein sequence ID" value="PZQ95849.1"/>
    <property type="molecule type" value="Genomic_DNA"/>
</dbReference>
<comment type="caution">
    <text evidence="6">The sequence shown here is derived from an EMBL/GenBank/DDBJ whole genome shotgun (WGS) entry which is preliminary data.</text>
</comment>
<proteinExistence type="predicted"/>
<feature type="transmembrane region" description="Helical" evidence="5">
    <location>
        <begin position="156"/>
        <end position="175"/>
    </location>
</feature>
<dbReference type="AlphaFoldDB" id="A0A2W5S2I6"/>
<evidence type="ECO:0000256" key="4">
    <source>
        <dbReference type="ARBA" id="ARBA00023136"/>
    </source>
</evidence>
<keyword evidence="3 5" id="KW-1133">Transmembrane helix</keyword>
<name>A0A2W5S2I6_CERSP</name>
<evidence type="ECO:0000256" key="2">
    <source>
        <dbReference type="ARBA" id="ARBA00022692"/>
    </source>
</evidence>
<protein>
    <recommendedName>
        <fullName evidence="8">CysZ-like protein</fullName>
    </recommendedName>
</protein>
<gene>
    <name evidence="6" type="ORF">DI533_17550</name>
</gene>
<reference evidence="6 7" key="1">
    <citation type="submission" date="2017-08" db="EMBL/GenBank/DDBJ databases">
        <title>Infants hospitalized years apart are colonized by the same room-sourced microbial strains.</title>
        <authorList>
            <person name="Brooks B."/>
            <person name="Olm M.R."/>
            <person name="Firek B.A."/>
            <person name="Baker R."/>
            <person name="Thomas B.C."/>
            <person name="Morowitz M.J."/>
            <person name="Banfield J.F."/>
        </authorList>
    </citation>
    <scope>NUCLEOTIDE SEQUENCE [LARGE SCALE GENOMIC DNA]</scope>
    <source>
        <strain evidence="6">S2_003_000_R2_11</strain>
    </source>
</reference>
<evidence type="ECO:0008006" key="8">
    <source>
        <dbReference type="Google" id="ProtNLM"/>
    </source>
</evidence>
<sequence length="250" mass="27251">MGGRLIFDCFRLALGQLGDPRFRRVLVLGVGLTILLLVGVYLAFLWAIGLFVPDQISLPWWGPISGIDRVLSWGAVPVVILMSVFLMVPVASAFTGFFLDDVAAAVEARHYSHLPVPPPIPWLTSLLDAVNFLGVVIIANVLALVLYLFSGPFAPLVFWAVNGYLLGREYFTLAAMRHLGRDGAKALRRRNNGTIWLAGILMAAPLSVPVVNLLVPVLGAATFTHLFQRLQGQVPTPLQGRYPAGRSSRK</sequence>
<dbReference type="Proteomes" id="UP000248975">
    <property type="component" value="Unassembled WGS sequence"/>
</dbReference>
<feature type="transmembrane region" description="Helical" evidence="5">
    <location>
        <begin position="120"/>
        <end position="150"/>
    </location>
</feature>
<dbReference type="Pfam" id="PF07264">
    <property type="entry name" value="EI24"/>
    <property type="match status" value="1"/>
</dbReference>
<feature type="transmembrane region" description="Helical" evidence="5">
    <location>
        <begin position="72"/>
        <end position="99"/>
    </location>
</feature>
<dbReference type="InterPro" id="IPR059112">
    <property type="entry name" value="CysZ/EI24"/>
</dbReference>
<comment type="subcellular location">
    <subcellularLocation>
        <location evidence="1">Membrane</location>
        <topology evidence="1">Multi-pass membrane protein</topology>
    </subcellularLocation>
</comment>
<evidence type="ECO:0000256" key="3">
    <source>
        <dbReference type="ARBA" id="ARBA00022989"/>
    </source>
</evidence>
<evidence type="ECO:0000256" key="1">
    <source>
        <dbReference type="ARBA" id="ARBA00004141"/>
    </source>
</evidence>
<feature type="transmembrane region" description="Helical" evidence="5">
    <location>
        <begin position="25"/>
        <end position="52"/>
    </location>
</feature>
<evidence type="ECO:0000313" key="6">
    <source>
        <dbReference type="EMBL" id="PZQ95849.1"/>
    </source>
</evidence>
<evidence type="ECO:0000313" key="7">
    <source>
        <dbReference type="Proteomes" id="UP000248975"/>
    </source>
</evidence>
<keyword evidence="4 5" id="KW-0472">Membrane</keyword>
<evidence type="ECO:0000256" key="5">
    <source>
        <dbReference type="SAM" id="Phobius"/>
    </source>
</evidence>
<keyword evidence="2 5" id="KW-0812">Transmembrane</keyword>
<accession>A0A2W5S2I6</accession>
<feature type="transmembrane region" description="Helical" evidence="5">
    <location>
        <begin position="195"/>
        <end position="215"/>
    </location>
</feature>